<reference evidence="1" key="1">
    <citation type="journal article" date="2020" name="Stud. Mycol.">
        <title>101 Dothideomycetes genomes: a test case for predicting lifestyles and emergence of pathogens.</title>
        <authorList>
            <person name="Haridas S."/>
            <person name="Albert R."/>
            <person name="Binder M."/>
            <person name="Bloem J."/>
            <person name="Labutti K."/>
            <person name="Salamov A."/>
            <person name="Andreopoulos B."/>
            <person name="Baker S."/>
            <person name="Barry K."/>
            <person name="Bills G."/>
            <person name="Bluhm B."/>
            <person name="Cannon C."/>
            <person name="Castanera R."/>
            <person name="Culley D."/>
            <person name="Daum C."/>
            <person name="Ezra D."/>
            <person name="Gonzalez J."/>
            <person name="Henrissat B."/>
            <person name="Kuo A."/>
            <person name="Liang C."/>
            <person name="Lipzen A."/>
            <person name="Lutzoni F."/>
            <person name="Magnuson J."/>
            <person name="Mondo S."/>
            <person name="Nolan M."/>
            <person name="Ohm R."/>
            <person name="Pangilinan J."/>
            <person name="Park H.-J."/>
            <person name="Ramirez L."/>
            <person name="Alfaro M."/>
            <person name="Sun H."/>
            <person name="Tritt A."/>
            <person name="Yoshinaga Y."/>
            <person name="Zwiers L.-H."/>
            <person name="Turgeon B."/>
            <person name="Goodwin S."/>
            <person name="Spatafora J."/>
            <person name="Crous P."/>
            <person name="Grigoriev I."/>
        </authorList>
    </citation>
    <scope>NUCLEOTIDE SEQUENCE</scope>
    <source>
        <strain evidence="1">HMLAC05119</strain>
    </source>
</reference>
<accession>A0A6A5QCI1</accession>
<gene>
    <name evidence="1" type="ORF">BDU57DRAFT_598017</name>
</gene>
<proteinExistence type="predicted"/>
<sequence length="265" mass="30403">MSCNILREILTVIFQGERQIMTTRFAPACGNADTTKSNSSRTRNAPVQTSRLLLLPAELRNKIFRYVFQSSTYSYMRRNPGESGARVVLQPGAQGRKHHHIALLLVCRSVRFETKALPLLLGTVKFNSLSTLSRFLGQDEHTDPAMGPPVEKITNVHLQAWDTDGTGMSELMTLVMNMRIDFTDFFPNAKHLVLEIFTTEPIPELKIQRPTLQKVRSSWGFLWSFYSYSIWPTMMIRCFEEWIKDEDGVELEVRVVDGQKRVFGR</sequence>
<evidence type="ECO:0008006" key="3">
    <source>
        <dbReference type="Google" id="ProtNLM"/>
    </source>
</evidence>
<dbReference type="Proteomes" id="UP000800096">
    <property type="component" value="Unassembled WGS sequence"/>
</dbReference>
<dbReference type="OrthoDB" id="62952at2759"/>
<name>A0A6A5QCI1_AMPQU</name>
<dbReference type="AlphaFoldDB" id="A0A6A5QCI1"/>
<dbReference type="EMBL" id="ML979140">
    <property type="protein sequence ID" value="KAF1912548.1"/>
    <property type="molecule type" value="Genomic_DNA"/>
</dbReference>
<dbReference type="PANTHER" id="PTHR38790">
    <property type="entry name" value="2EXR DOMAIN-CONTAINING PROTEIN-RELATED"/>
    <property type="match status" value="1"/>
</dbReference>
<evidence type="ECO:0000313" key="1">
    <source>
        <dbReference type="EMBL" id="KAF1912548.1"/>
    </source>
</evidence>
<evidence type="ECO:0000313" key="2">
    <source>
        <dbReference type="Proteomes" id="UP000800096"/>
    </source>
</evidence>
<protein>
    <recommendedName>
        <fullName evidence="3">F-box domain-containing protein</fullName>
    </recommendedName>
</protein>
<keyword evidence="2" id="KW-1185">Reference proteome</keyword>
<dbReference type="PANTHER" id="PTHR38790:SF4">
    <property type="entry name" value="2EXR DOMAIN-CONTAINING PROTEIN"/>
    <property type="match status" value="1"/>
</dbReference>
<organism evidence="1 2">
    <name type="scientific">Ampelomyces quisqualis</name>
    <name type="common">Powdery mildew agent</name>
    <dbReference type="NCBI Taxonomy" id="50730"/>
    <lineage>
        <taxon>Eukaryota</taxon>
        <taxon>Fungi</taxon>
        <taxon>Dikarya</taxon>
        <taxon>Ascomycota</taxon>
        <taxon>Pezizomycotina</taxon>
        <taxon>Dothideomycetes</taxon>
        <taxon>Pleosporomycetidae</taxon>
        <taxon>Pleosporales</taxon>
        <taxon>Pleosporineae</taxon>
        <taxon>Phaeosphaeriaceae</taxon>
        <taxon>Ampelomyces</taxon>
    </lineage>
</organism>